<sequence length="170" mass="18578">MPMFVDHSPPGECIFCKLVKGEIPSAKVYEDDLTIAFMDIGQATEGHVLVASKRHAVNLLELTQEEAGAVMQTAQRVAEAVKQAFDPDGINIFQANGAPAGQTVFHFHLHVLPRYEGDGLSVAWKRVEPGPVVLQELAQRLRKELGATEKVEPPAHQHGKPSYPECSGFL</sequence>
<dbReference type="Pfam" id="PF01230">
    <property type="entry name" value="HIT"/>
    <property type="match status" value="1"/>
</dbReference>
<feature type="short sequence motif" description="Histidine triad motif" evidence="2 3">
    <location>
        <begin position="106"/>
        <end position="110"/>
    </location>
</feature>
<evidence type="ECO:0000313" key="6">
    <source>
        <dbReference type="EMBL" id="RGE46216.1"/>
    </source>
</evidence>
<dbReference type="PRINTS" id="PR00332">
    <property type="entry name" value="HISTRIAD"/>
</dbReference>
<dbReference type="AlphaFoldDB" id="A0A373FQ24"/>
<dbReference type="InterPro" id="IPR039384">
    <property type="entry name" value="HINT"/>
</dbReference>
<evidence type="ECO:0000256" key="3">
    <source>
        <dbReference type="PROSITE-ProRule" id="PRU00464"/>
    </source>
</evidence>
<evidence type="ECO:0000256" key="4">
    <source>
        <dbReference type="SAM" id="MobiDB-lite"/>
    </source>
</evidence>
<dbReference type="Gene3D" id="3.30.428.10">
    <property type="entry name" value="HIT-like"/>
    <property type="match status" value="1"/>
</dbReference>
<evidence type="ECO:0000259" key="5">
    <source>
        <dbReference type="PROSITE" id="PS51084"/>
    </source>
</evidence>
<dbReference type="Proteomes" id="UP000261948">
    <property type="component" value="Unassembled WGS sequence"/>
</dbReference>
<dbReference type="PANTHER" id="PTHR46648:SF1">
    <property type="entry name" value="ADENOSINE 5'-MONOPHOSPHORAMIDASE HNT1"/>
    <property type="match status" value="1"/>
</dbReference>
<feature type="region of interest" description="Disordered" evidence="4">
    <location>
        <begin position="149"/>
        <end position="170"/>
    </location>
</feature>
<comment type="caution">
    <text evidence="6">The sequence shown here is derived from an EMBL/GenBank/DDBJ whole genome shotgun (WGS) entry which is preliminary data.</text>
</comment>
<feature type="domain" description="HIT" evidence="5">
    <location>
        <begin position="14"/>
        <end position="121"/>
    </location>
</feature>
<dbReference type="GO" id="GO:0009117">
    <property type="term" value="P:nucleotide metabolic process"/>
    <property type="evidence" value="ECO:0007669"/>
    <property type="project" value="TreeGrafter"/>
</dbReference>
<dbReference type="InterPro" id="IPR001310">
    <property type="entry name" value="Histidine_triad_HIT"/>
</dbReference>
<dbReference type="PROSITE" id="PS51084">
    <property type="entry name" value="HIT_2"/>
    <property type="match status" value="1"/>
</dbReference>
<dbReference type="SUPFAM" id="SSF54197">
    <property type="entry name" value="HIT-like"/>
    <property type="match status" value="1"/>
</dbReference>
<reference evidence="6 7" key="1">
    <citation type="submission" date="2018-08" db="EMBL/GenBank/DDBJ databases">
        <title>Comamonas testosteroni strain SWCO2.</title>
        <authorList>
            <person name="Jiang N."/>
            <person name="Zhang X.Z."/>
        </authorList>
    </citation>
    <scope>NUCLEOTIDE SEQUENCE [LARGE SCALE GENOMIC DNA]</scope>
    <source>
        <strain evidence="6 7">SWCO2</strain>
    </source>
</reference>
<feature type="active site" description="Tele-AMP-histidine intermediate" evidence="1">
    <location>
        <position position="108"/>
    </location>
</feature>
<organism evidence="6 7">
    <name type="scientific">Comamonas testosteroni</name>
    <name type="common">Pseudomonas testosteroni</name>
    <dbReference type="NCBI Taxonomy" id="285"/>
    <lineage>
        <taxon>Bacteria</taxon>
        <taxon>Pseudomonadati</taxon>
        <taxon>Pseudomonadota</taxon>
        <taxon>Betaproteobacteria</taxon>
        <taxon>Burkholderiales</taxon>
        <taxon>Comamonadaceae</taxon>
        <taxon>Comamonas</taxon>
    </lineage>
</organism>
<dbReference type="EMBL" id="QURR01000004">
    <property type="protein sequence ID" value="RGE46216.1"/>
    <property type="molecule type" value="Genomic_DNA"/>
</dbReference>
<dbReference type="PROSITE" id="PS00892">
    <property type="entry name" value="HIT_1"/>
    <property type="match status" value="1"/>
</dbReference>
<dbReference type="InterPro" id="IPR011146">
    <property type="entry name" value="HIT-like"/>
</dbReference>
<dbReference type="PANTHER" id="PTHR46648">
    <property type="entry name" value="HIT FAMILY PROTEIN 1"/>
    <property type="match status" value="1"/>
</dbReference>
<evidence type="ECO:0000256" key="2">
    <source>
        <dbReference type="PIRSR" id="PIRSR601310-3"/>
    </source>
</evidence>
<name>A0A373FQ24_COMTE</name>
<evidence type="ECO:0000313" key="7">
    <source>
        <dbReference type="Proteomes" id="UP000261948"/>
    </source>
</evidence>
<dbReference type="InterPro" id="IPR019808">
    <property type="entry name" value="Histidine_triad_CS"/>
</dbReference>
<proteinExistence type="predicted"/>
<keyword evidence="7" id="KW-1185">Reference proteome</keyword>
<dbReference type="OrthoDB" id="9784774at2"/>
<dbReference type="CDD" id="cd01277">
    <property type="entry name" value="HINT_subgroup"/>
    <property type="match status" value="1"/>
</dbReference>
<protein>
    <submittedName>
        <fullName evidence="6">HIT family protein</fullName>
    </submittedName>
</protein>
<gene>
    <name evidence="6" type="ORF">DZC30_05510</name>
</gene>
<accession>A0A373FQ24</accession>
<evidence type="ECO:0000256" key="1">
    <source>
        <dbReference type="PIRSR" id="PIRSR601310-1"/>
    </source>
</evidence>
<dbReference type="InterPro" id="IPR036265">
    <property type="entry name" value="HIT-like_sf"/>
</dbReference>
<dbReference type="GO" id="GO:0003824">
    <property type="term" value="F:catalytic activity"/>
    <property type="evidence" value="ECO:0007669"/>
    <property type="project" value="InterPro"/>
</dbReference>